<name>A0A7S4ALL9_9STRA</name>
<evidence type="ECO:0000256" key="1">
    <source>
        <dbReference type="SAM" id="MobiDB-lite"/>
    </source>
</evidence>
<sequence>MKLFGKGSGTKEKSKDSGTNAKSNDKHKSNNRGLRVCVKVEGRDDCDNNVSGERGPSSLVAKQQQQLNKKVAGSNNSKEVIVAPEKERQGLDPKRLLCFRRNDNFYSNTNNEDFDTFKAESMSRFSNSSNNSIIEYDCYHNKKPFCRREGDNNKFGNSNNSNSNKNNSNRGDEWCDDYCHRGRKHTDNNPIVLTAESSYAFATLSSKDESSTDAPVRHFDGKNKYSVKEEDNEDRYEQEHRRQRQRKQRSLVDDLTTVPSEGNININRHLYSHLNKHINKHLNKDADITAEAREAKKISTQETKQNTGLREAKKKKKTEGVGKQTRKTKGGVKKTKKAGGVKKTKKAEVVRVREISNKVAIVREPIKTIISFESNEPASSREENSIMSTMSSLTSTTSYSAFSNSVTSADTAPVILSPWVQASNHRGAFTRNNHSSRSRRSSSSNRKQDYARNNEPVILSNLDTINENNSYRERHELASVSSSSSSSSLYSTSDSESDYEDETEELSVIYAQTRVKGLTSIKSKSDKGRRNKGRKGTNGNQGCVGGSFNEYLKNLVFDDVNRSFTGEREI</sequence>
<evidence type="ECO:0000313" key="2">
    <source>
        <dbReference type="EMBL" id="CAE0719894.1"/>
    </source>
</evidence>
<organism evidence="2">
    <name type="scientific">Pseudo-nitzschia australis</name>
    <dbReference type="NCBI Taxonomy" id="44445"/>
    <lineage>
        <taxon>Eukaryota</taxon>
        <taxon>Sar</taxon>
        <taxon>Stramenopiles</taxon>
        <taxon>Ochrophyta</taxon>
        <taxon>Bacillariophyta</taxon>
        <taxon>Bacillariophyceae</taxon>
        <taxon>Bacillariophycidae</taxon>
        <taxon>Bacillariales</taxon>
        <taxon>Bacillariaceae</taxon>
        <taxon>Pseudo-nitzschia</taxon>
    </lineage>
</organism>
<reference evidence="2" key="1">
    <citation type="submission" date="2021-01" db="EMBL/GenBank/DDBJ databases">
        <authorList>
            <person name="Corre E."/>
            <person name="Pelletier E."/>
            <person name="Niang G."/>
            <person name="Scheremetjew M."/>
            <person name="Finn R."/>
            <person name="Kale V."/>
            <person name="Holt S."/>
            <person name="Cochrane G."/>
            <person name="Meng A."/>
            <person name="Brown T."/>
            <person name="Cohen L."/>
        </authorList>
    </citation>
    <scope>NUCLEOTIDE SEQUENCE</scope>
    <source>
        <strain evidence="2">10249 10 AB</strain>
    </source>
</reference>
<accession>A0A7S4ALL9</accession>
<feature type="region of interest" description="Disordered" evidence="1">
    <location>
        <begin position="520"/>
        <end position="544"/>
    </location>
</feature>
<dbReference type="EMBL" id="HBIX01017552">
    <property type="protein sequence ID" value="CAE0719894.1"/>
    <property type="molecule type" value="Transcribed_RNA"/>
</dbReference>
<feature type="compositionally biased region" description="Basic residues" evidence="1">
    <location>
        <begin position="324"/>
        <end position="340"/>
    </location>
</feature>
<feature type="region of interest" description="Disordered" evidence="1">
    <location>
        <begin position="426"/>
        <end position="457"/>
    </location>
</feature>
<feature type="compositionally biased region" description="Basic and acidic residues" evidence="1">
    <location>
        <begin position="206"/>
        <end position="240"/>
    </location>
</feature>
<feature type="region of interest" description="Disordered" evidence="1">
    <location>
        <begin position="475"/>
        <end position="503"/>
    </location>
</feature>
<dbReference type="AlphaFoldDB" id="A0A7S4ALL9"/>
<feature type="compositionally biased region" description="Low complexity" evidence="1">
    <location>
        <begin position="153"/>
        <end position="169"/>
    </location>
</feature>
<proteinExistence type="predicted"/>
<feature type="compositionally biased region" description="Polar residues" evidence="1">
    <location>
        <begin position="60"/>
        <end position="73"/>
    </location>
</feature>
<protein>
    <submittedName>
        <fullName evidence="2">Uncharacterized protein</fullName>
    </submittedName>
</protein>
<feature type="region of interest" description="Disordered" evidence="1">
    <location>
        <begin position="297"/>
        <end position="340"/>
    </location>
</feature>
<feature type="region of interest" description="Disordered" evidence="1">
    <location>
        <begin position="205"/>
        <end position="258"/>
    </location>
</feature>
<feature type="region of interest" description="Disordered" evidence="1">
    <location>
        <begin position="150"/>
        <end position="171"/>
    </location>
</feature>
<feature type="compositionally biased region" description="Low complexity" evidence="1">
    <location>
        <begin position="481"/>
        <end position="494"/>
    </location>
</feature>
<feature type="region of interest" description="Disordered" evidence="1">
    <location>
        <begin position="1"/>
        <end position="73"/>
    </location>
</feature>
<gene>
    <name evidence="2" type="ORF">PAUS00366_LOCUS12648</name>
</gene>